<dbReference type="InterPro" id="IPR002347">
    <property type="entry name" value="SDR_fam"/>
</dbReference>
<dbReference type="EMBL" id="QWEZ01000002">
    <property type="protein sequence ID" value="RRJ83215.1"/>
    <property type="molecule type" value="Genomic_DNA"/>
</dbReference>
<dbReference type="SMART" id="SM00822">
    <property type="entry name" value="PKS_KR"/>
    <property type="match status" value="1"/>
</dbReference>
<proteinExistence type="inferred from homology"/>
<protein>
    <submittedName>
        <fullName evidence="3">SDR family oxidoreductase</fullName>
    </submittedName>
</protein>
<dbReference type="AlphaFoldDB" id="A0A3P3VKF5"/>
<dbReference type="InterPro" id="IPR057326">
    <property type="entry name" value="KR_dom"/>
</dbReference>
<comment type="caution">
    <text evidence="3">The sequence shown here is derived from an EMBL/GenBank/DDBJ whole genome shotgun (WGS) entry which is preliminary data.</text>
</comment>
<evidence type="ECO:0000313" key="3">
    <source>
        <dbReference type="EMBL" id="RRJ83215.1"/>
    </source>
</evidence>
<dbReference type="Pfam" id="PF13561">
    <property type="entry name" value="adh_short_C2"/>
    <property type="match status" value="1"/>
</dbReference>
<reference evidence="3 4" key="2">
    <citation type="submission" date="2018-12" db="EMBL/GenBank/DDBJ databases">
        <title>Simiduia agarivorans gen. nov., sp. nov., a marine, agarolytic bacterium isolated from shallow coastal water from Keelung, Taiwan.</title>
        <authorList>
            <person name="Shieh W.Y."/>
        </authorList>
    </citation>
    <scope>NUCLEOTIDE SEQUENCE [LARGE SCALE GENOMIC DNA]</scope>
    <source>
        <strain evidence="3 4">GTF-13</strain>
    </source>
</reference>
<evidence type="ECO:0000313" key="4">
    <source>
        <dbReference type="Proteomes" id="UP000280792"/>
    </source>
</evidence>
<evidence type="ECO:0000256" key="1">
    <source>
        <dbReference type="ARBA" id="ARBA00006484"/>
    </source>
</evidence>
<organism evidence="3 4">
    <name type="scientific">Aestuariirhabdus litorea</name>
    <dbReference type="NCBI Taxonomy" id="2528527"/>
    <lineage>
        <taxon>Bacteria</taxon>
        <taxon>Pseudomonadati</taxon>
        <taxon>Pseudomonadota</taxon>
        <taxon>Gammaproteobacteria</taxon>
        <taxon>Oceanospirillales</taxon>
        <taxon>Aestuariirhabdaceae</taxon>
        <taxon>Aestuariirhabdus</taxon>
    </lineage>
</organism>
<dbReference type="PRINTS" id="PR00081">
    <property type="entry name" value="GDHRDH"/>
</dbReference>
<dbReference type="InterPro" id="IPR020904">
    <property type="entry name" value="Sc_DH/Rdtase_CS"/>
</dbReference>
<accession>A0A3P3VKF5</accession>
<dbReference type="RefSeq" id="WP_125017687.1">
    <property type="nucleotide sequence ID" value="NZ_QWEZ01000002.1"/>
</dbReference>
<dbReference type="GO" id="GO:0016616">
    <property type="term" value="F:oxidoreductase activity, acting on the CH-OH group of donors, NAD or NADP as acceptor"/>
    <property type="evidence" value="ECO:0007669"/>
    <property type="project" value="TreeGrafter"/>
</dbReference>
<evidence type="ECO:0000259" key="2">
    <source>
        <dbReference type="SMART" id="SM00822"/>
    </source>
</evidence>
<dbReference type="PRINTS" id="PR00080">
    <property type="entry name" value="SDRFAMILY"/>
</dbReference>
<reference evidence="3 4" key="1">
    <citation type="submission" date="2018-08" db="EMBL/GenBank/DDBJ databases">
        <authorList>
            <person name="Khan S.A."/>
        </authorList>
    </citation>
    <scope>NUCLEOTIDE SEQUENCE [LARGE SCALE GENOMIC DNA]</scope>
    <source>
        <strain evidence="3 4">GTF-13</strain>
    </source>
</reference>
<sequence length="258" mass="27055">MSQRLDNRVAWVTGGGSGIGQALCLRFAEEGARVVVTDIDLLAAEAVAAQIDALGGQAIACQQDVTSEARWAELAAELEERLGPIEVLVNNAGIAIPGSVESATLEQWQQTQRVNLESVFLGTRTAIGAMKERGGSIINISSIEGIIGEPSVAAYNASKGGVRIFSKSAALHCAAQGYPVRVNSVHPGYVETPMISKAVGQMEDTEAQALLARVMASIPMGRMAQGREIANGCLFLASDESSYMTGSELVIDGGYTAR</sequence>
<keyword evidence="4" id="KW-1185">Reference proteome</keyword>
<dbReference type="FunFam" id="3.40.50.720:FF:000084">
    <property type="entry name" value="Short-chain dehydrogenase reductase"/>
    <property type="match status" value="1"/>
</dbReference>
<dbReference type="Gene3D" id="3.40.50.720">
    <property type="entry name" value="NAD(P)-binding Rossmann-like Domain"/>
    <property type="match status" value="1"/>
</dbReference>
<dbReference type="PROSITE" id="PS00061">
    <property type="entry name" value="ADH_SHORT"/>
    <property type="match status" value="1"/>
</dbReference>
<dbReference type="InterPro" id="IPR036291">
    <property type="entry name" value="NAD(P)-bd_dom_sf"/>
</dbReference>
<dbReference type="Proteomes" id="UP000280792">
    <property type="component" value="Unassembled WGS sequence"/>
</dbReference>
<gene>
    <name evidence="3" type="ORF">D0544_15385</name>
</gene>
<name>A0A3P3VKF5_9GAMM</name>
<comment type="similarity">
    <text evidence="1">Belongs to the short-chain dehydrogenases/reductases (SDR) family.</text>
</comment>
<feature type="domain" description="Ketoreductase" evidence="2">
    <location>
        <begin position="8"/>
        <end position="193"/>
    </location>
</feature>
<dbReference type="SUPFAM" id="SSF51735">
    <property type="entry name" value="NAD(P)-binding Rossmann-fold domains"/>
    <property type="match status" value="1"/>
</dbReference>
<dbReference type="NCBIfam" id="NF005559">
    <property type="entry name" value="PRK07231.1"/>
    <property type="match status" value="1"/>
</dbReference>
<dbReference type="PANTHER" id="PTHR42760">
    <property type="entry name" value="SHORT-CHAIN DEHYDROGENASES/REDUCTASES FAMILY MEMBER"/>
    <property type="match status" value="1"/>
</dbReference>